<accession>A0A840N930</accession>
<dbReference type="PANTHER" id="PTHR43734:SF1">
    <property type="entry name" value="PHYTOENE DESATURASE"/>
    <property type="match status" value="1"/>
</dbReference>
<dbReference type="AlphaFoldDB" id="A0A840N930"/>
<evidence type="ECO:0000256" key="1">
    <source>
        <dbReference type="ARBA" id="ARBA00006046"/>
    </source>
</evidence>
<evidence type="ECO:0000313" key="3">
    <source>
        <dbReference type="Proteomes" id="UP000521227"/>
    </source>
</evidence>
<comment type="similarity">
    <text evidence="1">Belongs to the carotenoid/retinoid oxidoreductase family.</text>
</comment>
<gene>
    <name evidence="2" type="ORF">HNQ36_004213</name>
</gene>
<evidence type="ECO:0000313" key="2">
    <source>
        <dbReference type="EMBL" id="MBB5054211.1"/>
    </source>
</evidence>
<dbReference type="Proteomes" id="UP000521227">
    <property type="component" value="Unassembled WGS sequence"/>
</dbReference>
<name>A0A840N930_9BRAD</name>
<comment type="caution">
    <text evidence="2">The sequence shown here is derived from an EMBL/GenBank/DDBJ whole genome shotgun (WGS) entry which is preliminary data.</text>
</comment>
<dbReference type="Gene3D" id="3.50.50.60">
    <property type="entry name" value="FAD/NAD(P)-binding domain"/>
    <property type="match status" value="1"/>
</dbReference>
<dbReference type="EMBL" id="JACHIJ010000006">
    <property type="protein sequence ID" value="MBB5054211.1"/>
    <property type="molecule type" value="Genomic_DNA"/>
</dbReference>
<dbReference type="RefSeq" id="WP_184088138.1">
    <property type="nucleotide sequence ID" value="NZ_JACHIJ010000006.1"/>
</dbReference>
<dbReference type="PANTHER" id="PTHR43734">
    <property type="entry name" value="PHYTOENE DESATURASE"/>
    <property type="match status" value="1"/>
</dbReference>
<proteinExistence type="inferred from homology"/>
<sequence>MTTKFDAIVIGGGISGLITTLILSGNGYRVLLVEKEQRLGGTNNSFRNRRGDSFDFGYHTLDCDRSPFATRFFSEVLHGQFHTFALKRGIAIKGHTMPYNAPISEWPEAIRRSVEKTEFVDTIDGPPTRESLASIYGDYLAGLALNEILPSYPTLFWQLKNGKPESDLMDQVYPWFFPKSIKQSIGKHEWNRFHQKVRDQGEHMVMYPSIGGFGGFIDAIVKKIDTQKARIVQGFSKLDVSIDPDSQKIRSIDLDGVTYQADQYFWCAPLAIVGRLLGVPFPSAHPQMLCLGSFVFERELPFAYHEILVGERGVPINRISFPGKIAGGKNDKAQVEFAYPLGEMVIEENTWVADSHSYLEKLGLLQQDNPLIDYHFFGANKGFVSTHDPLKMLADFRASLRHSTNIVYPYIGLEVDSISRIIPSVFREVYRAITA</sequence>
<protein>
    <submittedName>
        <fullName evidence="2">Protoporphyrinogen oxidase</fullName>
    </submittedName>
</protein>
<dbReference type="SUPFAM" id="SSF51971">
    <property type="entry name" value="Nucleotide-binding domain"/>
    <property type="match status" value="1"/>
</dbReference>
<dbReference type="InterPro" id="IPR036188">
    <property type="entry name" value="FAD/NAD-bd_sf"/>
</dbReference>
<dbReference type="Pfam" id="PF13450">
    <property type="entry name" value="NAD_binding_8"/>
    <property type="match status" value="1"/>
</dbReference>
<reference evidence="2 3" key="1">
    <citation type="submission" date="2020-08" db="EMBL/GenBank/DDBJ databases">
        <title>Genomic Encyclopedia of Type Strains, Phase IV (KMG-IV): sequencing the most valuable type-strain genomes for metagenomic binning, comparative biology and taxonomic classification.</title>
        <authorList>
            <person name="Goeker M."/>
        </authorList>
    </citation>
    <scope>NUCLEOTIDE SEQUENCE [LARGE SCALE GENOMIC DNA]</scope>
    <source>
        <strain evidence="2 3">DSM 17498</strain>
    </source>
</reference>
<organism evidence="2 3">
    <name type="scientific">Afipia massiliensis</name>
    <dbReference type="NCBI Taxonomy" id="211460"/>
    <lineage>
        <taxon>Bacteria</taxon>
        <taxon>Pseudomonadati</taxon>
        <taxon>Pseudomonadota</taxon>
        <taxon>Alphaproteobacteria</taxon>
        <taxon>Hyphomicrobiales</taxon>
        <taxon>Nitrobacteraceae</taxon>
        <taxon>Afipia</taxon>
    </lineage>
</organism>